<evidence type="ECO:0000313" key="2">
    <source>
        <dbReference type="EMBL" id="QOR17804.1"/>
    </source>
</evidence>
<evidence type="ECO:0000313" key="3">
    <source>
        <dbReference type="Proteomes" id="UP000595009"/>
    </source>
</evidence>
<sequence length="244" mass="27834">MMRGYVINLDRQPERLTHFYQQPGSEIFQKVSAVDRKVLDIIGNKEFFFDVTTFTQMIPRGPTMGEIACTLSHIKCWQLIALDESIDEDEFCLIAEDDITLLPTNKNTPSKFLDVVSDIAKALEDMPVELVKLQMLSYRESNLFTGSGNISLSKSIATGLDASYDNTGSALYLIRKSLTQAIIHKLKTKKPYWLADGFTKFCNPENIMMTLPLLGYIQDNFSSDLEEERIQQIQAYMQNTYDKI</sequence>
<dbReference type="GO" id="GO:0016740">
    <property type="term" value="F:transferase activity"/>
    <property type="evidence" value="ECO:0007669"/>
    <property type="project" value="UniProtKB-KW"/>
</dbReference>
<evidence type="ECO:0000259" key="1">
    <source>
        <dbReference type="Pfam" id="PF01755"/>
    </source>
</evidence>
<dbReference type="RefSeq" id="WP_197543952.1">
    <property type="nucleotide sequence ID" value="NZ_CP063112.1"/>
</dbReference>
<proteinExistence type="predicted"/>
<dbReference type="CDD" id="cd06532">
    <property type="entry name" value="Glyco_transf_25"/>
    <property type="match status" value="1"/>
</dbReference>
<keyword evidence="2" id="KW-0808">Transferase</keyword>
<name>A0A7M1P018_HAEPA</name>
<dbReference type="Pfam" id="PF01755">
    <property type="entry name" value="Glyco_transf_25"/>
    <property type="match status" value="1"/>
</dbReference>
<gene>
    <name evidence="2" type="ORF">INP94_02645</name>
</gene>
<dbReference type="InterPro" id="IPR002654">
    <property type="entry name" value="Glyco_trans_25"/>
</dbReference>
<feature type="domain" description="Glycosyl transferase family 25" evidence="1">
    <location>
        <begin position="3"/>
        <end position="136"/>
    </location>
</feature>
<dbReference type="Proteomes" id="UP000595009">
    <property type="component" value="Chromosome"/>
</dbReference>
<dbReference type="AlphaFoldDB" id="A0A7M1P018"/>
<reference evidence="2 3" key="1">
    <citation type="submission" date="2020-10" db="EMBL/GenBank/DDBJ databases">
        <title>Genomic diversity and antimicrobial resistance of Haemophilus colonising the airways of young children with cystic fibrosis.</title>
        <authorList>
            <person name="Watts S.C."/>
            <person name="Judd L.M."/>
            <person name="Carzino R."/>
            <person name="Ranganathan S."/>
            <person name="Holt K.E."/>
        </authorList>
    </citation>
    <scope>NUCLEOTIDE SEQUENCE [LARGE SCALE GENOMIC DNA]</scope>
    <source>
        <strain evidence="2 3">M1C137_2</strain>
    </source>
</reference>
<organism evidence="2 3">
    <name type="scientific">Haemophilus parainfluenzae</name>
    <dbReference type="NCBI Taxonomy" id="729"/>
    <lineage>
        <taxon>Bacteria</taxon>
        <taxon>Pseudomonadati</taxon>
        <taxon>Pseudomonadota</taxon>
        <taxon>Gammaproteobacteria</taxon>
        <taxon>Pasteurellales</taxon>
        <taxon>Pasteurellaceae</taxon>
        <taxon>Haemophilus</taxon>
    </lineage>
</organism>
<accession>A0A7M1P018</accession>
<protein>
    <submittedName>
        <fullName evidence="2">Glycosyltransferase family 25 protein</fullName>
    </submittedName>
</protein>
<dbReference type="EMBL" id="CP063120">
    <property type="protein sequence ID" value="QOR17804.1"/>
    <property type="molecule type" value="Genomic_DNA"/>
</dbReference>